<evidence type="ECO:0000256" key="1">
    <source>
        <dbReference type="ARBA" id="ARBA00004123"/>
    </source>
</evidence>
<dbReference type="PANTHER" id="PTHR46174:SF1">
    <property type="entry name" value="CXXC-TYPE ZINC FINGER PROTEIN 1"/>
    <property type="match status" value="1"/>
</dbReference>
<dbReference type="GO" id="GO:0045893">
    <property type="term" value="P:positive regulation of DNA-templated transcription"/>
    <property type="evidence" value="ECO:0007669"/>
    <property type="project" value="TreeGrafter"/>
</dbReference>
<dbReference type="InterPro" id="IPR037869">
    <property type="entry name" value="Spp1/CFP1"/>
</dbReference>
<dbReference type="PANTHER" id="PTHR46174">
    <property type="entry name" value="CXXC-TYPE ZINC FINGER PROTEIN 1"/>
    <property type="match status" value="1"/>
</dbReference>
<dbReference type="Gene3D" id="3.30.40.10">
    <property type="entry name" value="Zinc/RING finger domain, C3HC4 (zinc finger)"/>
    <property type="match status" value="1"/>
</dbReference>
<dbReference type="GO" id="GO:0008270">
    <property type="term" value="F:zinc ion binding"/>
    <property type="evidence" value="ECO:0007669"/>
    <property type="project" value="UniProtKB-KW"/>
</dbReference>
<dbReference type="SMART" id="SM00249">
    <property type="entry name" value="PHD"/>
    <property type="match status" value="1"/>
</dbReference>
<feature type="region of interest" description="Disordered" evidence="7">
    <location>
        <begin position="507"/>
        <end position="581"/>
    </location>
</feature>
<accession>A0A4P9Z3R5</accession>
<dbReference type="InterPro" id="IPR011011">
    <property type="entry name" value="Znf_FYVE_PHD"/>
</dbReference>
<protein>
    <recommendedName>
        <fullName evidence="8">PHD-type domain-containing protein</fullName>
    </recommendedName>
</protein>
<evidence type="ECO:0000256" key="5">
    <source>
        <dbReference type="ARBA" id="ARBA00023242"/>
    </source>
</evidence>
<evidence type="ECO:0000313" key="9">
    <source>
        <dbReference type="EMBL" id="RKP27184.1"/>
    </source>
</evidence>
<dbReference type="InterPro" id="IPR013083">
    <property type="entry name" value="Znf_RING/FYVE/PHD"/>
</dbReference>
<evidence type="ECO:0000256" key="4">
    <source>
        <dbReference type="ARBA" id="ARBA00022833"/>
    </source>
</evidence>
<evidence type="ECO:0000313" key="10">
    <source>
        <dbReference type="Proteomes" id="UP000278143"/>
    </source>
</evidence>
<feature type="region of interest" description="Disordered" evidence="7">
    <location>
        <begin position="260"/>
        <end position="295"/>
    </location>
</feature>
<feature type="region of interest" description="Disordered" evidence="7">
    <location>
        <begin position="435"/>
        <end position="458"/>
    </location>
</feature>
<evidence type="ECO:0000256" key="3">
    <source>
        <dbReference type="ARBA" id="ARBA00022771"/>
    </source>
</evidence>
<dbReference type="SUPFAM" id="SSF57903">
    <property type="entry name" value="FYVE/PHD zinc finger"/>
    <property type="match status" value="1"/>
</dbReference>
<evidence type="ECO:0000256" key="2">
    <source>
        <dbReference type="ARBA" id="ARBA00022723"/>
    </source>
</evidence>
<feature type="compositionally biased region" description="Low complexity" evidence="7">
    <location>
        <begin position="17"/>
        <end position="35"/>
    </location>
</feature>
<dbReference type="OrthoDB" id="436852at2759"/>
<proteinExistence type="predicted"/>
<dbReference type="AlphaFoldDB" id="A0A4P9Z3R5"/>
<feature type="region of interest" description="Disordered" evidence="7">
    <location>
        <begin position="196"/>
        <end position="217"/>
    </location>
</feature>
<keyword evidence="3 6" id="KW-0863">Zinc-finger</keyword>
<dbReference type="InterPro" id="IPR019786">
    <property type="entry name" value="Zinc_finger_PHD-type_CS"/>
</dbReference>
<dbReference type="PROSITE" id="PS50016">
    <property type="entry name" value="ZF_PHD_2"/>
    <property type="match status" value="1"/>
</dbReference>
<organism evidence="9 10">
    <name type="scientific">Syncephalis pseudoplumigaleata</name>
    <dbReference type="NCBI Taxonomy" id="1712513"/>
    <lineage>
        <taxon>Eukaryota</taxon>
        <taxon>Fungi</taxon>
        <taxon>Fungi incertae sedis</taxon>
        <taxon>Zoopagomycota</taxon>
        <taxon>Zoopagomycotina</taxon>
        <taxon>Zoopagomycetes</taxon>
        <taxon>Zoopagales</taxon>
        <taxon>Piptocephalidaceae</taxon>
        <taxon>Syncephalis</taxon>
    </lineage>
</organism>
<keyword evidence="10" id="KW-1185">Reference proteome</keyword>
<dbReference type="CDD" id="cd00076">
    <property type="entry name" value="HFD_SF"/>
    <property type="match status" value="1"/>
</dbReference>
<dbReference type="GO" id="GO:0048188">
    <property type="term" value="C:Set1C/COMPASS complex"/>
    <property type="evidence" value="ECO:0007669"/>
    <property type="project" value="InterPro"/>
</dbReference>
<gene>
    <name evidence="9" type="ORF">SYNPS1DRAFT_27153</name>
</gene>
<feature type="region of interest" description="Disordered" evidence="7">
    <location>
        <begin position="470"/>
        <end position="495"/>
    </location>
</feature>
<name>A0A4P9Z3R5_9FUNG</name>
<feature type="compositionally biased region" description="Low complexity" evidence="7">
    <location>
        <begin position="608"/>
        <end position="623"/>
    </location>
</feature>
<dbReference type="InterPro" id="IPR019787">
    <property type="entry name" value="Znf_PHD-finger"/>
</dbReference>
<dbReference type="InterPro" id="IPR009072">
    <property type="entry name" value="Histone-fold"/>
</dbReference>
<dbReference type="GO" id="GO:0046982">
    <property type="term" value="F:protein heterodimerization activity"/>
    <property type="evidence" value="ECO:0007669"/>
    <property type="project" value="InterPro"/>
</dbReference>
<dbReference type="Proteomes" id="UP000278143">
    <property type="component" value="Unassembled WGS sequence"/>
</dbReference>
<keyword evidence="5" id="KW-0539">Nucleus</keyword>
<dbReference type="PROSITE" id="PS01359">
    <property type="entry name" value="ZF_PHD_1"/>
    <property type="match status" value="1"/>
</dbReference>
<feature type="region of interest" description="Disordered" evidence="7">
    <location>
        <begin position="599"/>
        <end position="623"/>
    </location>
</feature>
<feature type="domain" description="PHD-type" evidence="8">
    <location>
        <begin position="639"/>
        <end position="691"/>
    </location>
</feature>
<keyword evidence="2" id="KW-0479">Metal-binding</keyword>
<comment type="subcellular location">
    <subcellularLocation>
        <location evidence="1">Nucleus</location>
    </subcellularLocation>
</comment>
<sequence length="695" mass="72507">MPNPYRTGGPGGRSGRVHGSLAAHANASSSSSSAATGHGKTGARLDRVHAVDTGDLCHLMLRTLASRMVARATPFTHLTTASTQVLAEVLALKLGQLARTVKLAAEMAGRTQATLQDVAIALDRVGTGQSGCHADSEAGYGGAIGRDQGELRRWCLSEAETSVKALGGNAVVLLQQLVQSGRVPPAPPYMLYEYRSEDEAEEEEAEEEEEEDMDVDAPLEPLTLTVEDEPDHRPAHIPRHLPALPSHDMAAEPIAAATATVAASTGDVPPRSAPSDASHQAIAKSKRKRPRHPNAEQADRLALAALQSDDSAVFMAKTIFNPASAATKHQFLAYEVPDTNLNEFMRIDYPGLFLVENKPRVSVKHIKQPAPPPPGATVTGPRLSLLTAQKQISAAPMDTLFGPCELGKVPSVSDTVQHLMQPAVVARLVTNNHTIRGRALPPPSDAATASAPAPAPATPVNVKIKSSLLSKKPVQASEEKPSKKAAATPSKAAPSVVSVVIPEKADASQAVTPQKTTGKKREPSMAAEKPSTSTSVAAPASTPATEPSSIAASATTATTTTAAPPAALSSPSTPATPTTGLPKIRLKIGKISIGLPVPSATSPPPVAKPAMHTPTVTAAPASATTATTTATTNNEPDEVINCICHTPTVDHGRFMIACDRCATWFHGECVHVGPDTVPEGTEWYCERCLAAKQQP</sequence>
<feature type="region of interest" description="Disordered" evidence="7">
    <location>
        <begin position="1"/>
        <end position="41"/>
    </location>
</feature>
<reference evidence="10" key="1">
    <citation type="journal article" date="2018" name="Nat. Microbiol.">
        <title>Leveraging single-cell genomics to expand the fungal tree of life.</title>
        <authorList>
            <person name="Ahrendt S.R."/>
            <person name="Quandt C.A."/>
            <person name="Ciobanu D."/>
            <person name="Clum A."/>
            <person name="Salamov A."/>
            <person name="Andreopoulos B."/>
            <person name="Cheng J.F."/>
            <person name="Woyke T."/>
            <person name="Pelin A."/>
            <person name="Henrissat B."/>
            <person name="Reynolds N.K."/>
            <person name="Benny G.L."/>
            <person name="Smith M.E."/>
            <person name="James T.Y."/>
            <person name="Grigoriev I.V."/>
        </authorList>
    </citation>
    <scope>NUCLEOTIDE SEQUENCE [LARGE SCALE GENOMIC DNA]</scope>
    <source>
        <strain evidence="10">Benny S71-1</strain>
    </source>
</reference>
<evidence type="ECO:0000256" key="6">
    <source>
        <dbReference type="PROSITE-ProRule" id="PRU00146"/>
    </source>
</evidence>
<dbReference type="EMBL" id="KZ989254">
    <property type="protein sequence ID" value="RKP27184.1"/>
    <property type="molecule type" value="Genomic_DNA"/>
</dbReference>
<evidence type="ECO:0000256" key="7">
    <source>
        <dbReference type="SAM" id="MobiDB-lite"/>
    </source>
</evidence>
<dbReference type="Gene3D" id="1.10.20.10">
    <property type="entry name" value="Histone, subunit A"/>
    <property type="match status" value="1"/>
</dbReference>
<dbReference type="Pfam" id="PF00628">
    <property type="entry name" value="PHD"/>
    <property type="match status" value="1"/>
</dbReference>
<dbReference type="InterPro" id="IPR001965">
    <property type="entry name" value="Znf_PHD"/>
</dbReference>
<keyword evidence="4" id="KW-0862">Zinc</keyword>
<feature type="compositionally biased region" description="Low complexity" evidence="7">
    <location>
        <begin position="530"/>
        <end position="579"/>
    </location>
</feature>
<feature type="compositionally biased region" description="Low complexity" evidence="7">
    <location>
        <begin position="484"/>
        <end position="495"/>
    </location>
</feature>
<evidence type="ECO:0000259" key="8">
    <source>
        <dbReference type="PROSITE" id="PS50016"/>
    </source>
</evidence>